<dbReference type="SUPFAM" id="SSF50692">
    <property type="entry name" value="ADC-like"/>
    <property type="match status" value="1"/>
</dbReference>
<dbReference type="Gene3D" id="3.40.50.740">
    <property type="match status" value="1"/>
</dbReference>
<dbReference type="NCBIfam" id="TIGR04519">
    <property type="entry name" value="MoCo_extend_TAT"/>
    <property type="match status" value="1"/>
</dbReference>
<evidence type="ECO:0000313" key="3">
    <source>
        <dbReference type="Proteomes" id="UP000199040"/>
    </source>
</evidence>
<name>A0A1I3CUC4_9GAMM</name>
<dbReference type="InterPro" id="IPR017896">
    <property type="entry name" value="4Fe4S_Fe-S-bd"/>
</dbReference>
<dbReference type="PROSITE" id="PS51379">
    <property type="entry name" value="4FE4S_FER_2"/>
    <property type="match status" value="3"/>
</dbReference>
<evidence type="ECO:0000313" key="2">
    <source>
        <dbReference type="EMBL" id="SFH78134.1"/>
    </source>
</evidence>
<keyword evidence="3" id="KW-1185">Reference proteome</keyword>
<reference evidence="2 3" key="1">
    <citation type="submission" date="2016-10" db="EMBL/GenBank/DDBJ databases">
        <authorList>
            <person name="de Groot N.N."/>
        </authorList>
    </citation>
    <scope>NUCLEOTIDE SEQUENCE [LARGE SCALE GENOMIC DNA]</scope>
    <source>
        <strain evidence="2 3">CGMCC 1.6848</strain>
    </source>
</reference>
<dbReference type="Proteomes" id="UP000199040">
    <property type="component" value="Unassembled WGS sequence"/>
</dbReference>
<dbReference type="InterPro" id="IPR009010">
    <property type="entry name" value="Asp_de-COase-like_dom_sf"/>
</dbReference>
<dbReference type="EMBL" id="FOPY01000009">
    <property type="protein sequence ID" value="SFH78134.1"/>
    <property type="molecule type" value="Genomic_DNA"/>
</dbReference>
<accession>A0A1I3CUC4</accession>
<dbReference type="Gene3D" id="2.40.40.20">
    <property type="match status" value="1"/>
</dbReference>
<dbReference type="SUPFAM" id="SSF54862">
    <property type="entry name" value="4Fe-4S ferredoxins"/>
    <property type="match status" value="1"/>
</dbReference>
<dbReference type="CDD" id="cd02784">
    <property type="entry name" value="MopB_CT_PHLH"/>
    <property type="match status" value="1"/>
</dbReference>
<feature type="domain" description="4Fe-4S ferredoxin-type" evidence="1">
    <location>
        <begin position="814"/>
        <end position="845"/>
    </location>
</feature>
<sequence>MSSISHDELQHIRERLGQARGPQYWRSLEELAESEAFGQFLHQEFPRLGAVWEAPVDRRGALKLMAASMALAGLTACGRQPREFIVPYVNMPEGEVPGMPRYYATSHLIGGYAHGLLAQSHQGRPVKLEGNPDHPATLGACDVFSQASVLSLYDPDRSAAVMNRAEVAGYGSFLMTLQDKRLEWDRTQGRGLCFLTDSLTSPSQLAALQALLERWPEARWYAHEPIDRHAVYAGSEQLFGMPLEPVYRFDQARIVLTLDANFMQAQPGFLRYSRDFMAQRRPRDNEGFLARLYTVESTPSITGSIADHRYRLPFHQVEDFARQLAAAFGLDIEPPGDPVVPESWLSPLVDDLRRNAGAAVVVPGDQHSPAVHAIAQAINGKLEAVGKTVTYIPPVDASHAARPLEELVEAMQDGQVESLVVMGTNPVYTAPADLDFRQAYRQVPWRLHWGEYFDETGRMSHWHIPARHPLETWADARAFDGTVSLLQPLIQPLHGGKSALQILAALEKGTDEDARQLLIDYWLDQHQGGDFETFWRRSLRDGMVDGSAYATLTPALREDWTQTLSFASDERIPDAAITLQLQPDPAIWDGSYANNGWLQELPRPLTKLTWNNALLISPVLARERGLSEGDVVRVSAQASGADVEVPVYPLPGMPDRAVTLQLGYGRQGGGRIADGVGNDAYVFHTTNHHWASPVTLEKLDRHETLATTQNHHAIHDRDLIRATTLEEYRKHPEFAKHPGPHESLYPEPWPAEREADYAWGMAVDLTACIGCNACVTACQAENNIPIVGPEEVSRGREMHWIRIDRYFEGPPESPHLFFQPVLCMHCENAPCEYVCPVEATQHSASGLNEMIYNRCIGTRYCSQNCPYKVRRFNWFDYTGQQATYSQPEPVHNPEVTVRSRGVMEKCTFCVQRINRVRITADIEDEPIPDGALQTACQQACPTQAIVFGDISDEGSHVRRLKDHPLNYGMLEHLNTRPRVSYLAGVGNPNPDVQAPQTDPLVAPEKAKADVHQASLDALDDDEQVVKIFEPAVTASGRGGAA</sequence>
<proteinExistence type="predicted"/>
<dbReference type="PANTHER" id="PTHR42783">
    <property type="entry name" value="GLUTAMATE SYNTHASE [NADPH] SMALL CHAIN"/>
    <property type="match status" value="1"/>
</dbReference>
<feature type="domain" description="4Fe-4S ferredoxin-type" evidence="1">
    <location>
        <begin position="846"/>
        <end position="875"/>
    </location>
</feature>
<dbReference type="RefSeq" id="WP_092847190.1">
    <property type="nucleotide sequence ID" value="NZ_FOPY01000009.1"/>
</dbReference>
<feature type="domain" description="4Fe-4S ferredoxin-type" evidence="1">
    <location>
        <begin position="759"/>
        <end position="789"/>
    </location>
</feature>
<evidence type="ECO:0000259" key="1">
    <source>
        <dbReference type="PROSITE" id="PS51379"/>
    </source>
</evidence>
<organism evidence="2 3">
    <name type="scientific">Modicisalibacter xianhensis</name>
    <dbReference type="NCBI Taxonomy" id="442341"/>
    <lineage>
        <taxon>Bacteria</taxon>
        <taxon>Pseudomonadati</taxon>
        <taxon>Pseudomonadota</taxon>
        <taxon>Gammaproteobacteria</taxon>
        <taxon>Oceanospirillales</taxon>
        <taxon>Halomonadaceae</taxon>
        <taxon>Modicisalibacter</taxon>
    </lineage>
</organism>
<dbReference type="Gene3D" id="2.20.25.90">
    <property type="entry name" value="ADC-like domains"/>
    <property type="match status" value="1"/>
</dbReference>
<gene>
    <name evidence="2" type="ORF">SAMN04487959_10998</name>
</gene>
<dbReference type="CDD" id="cd10551">
    <property type="entry name" value="PsrB"/>
    <property type="match status" value="1"/>
</dbReference>
<dbReference type="SUPFAM" id="SSF53706">
    <property type="entry name" value="Formate dehydrogenase/DMSO reductase, domains 1-3"/>
    <property type="match status" value="1"/>
</dbReference>
<protein>
    <submittedName>
        <fullName evidence="2">Prokaryotic molybdopterin-containing oxidoreductase family, iron-sulfur binding subunit</fullName>
    </submittedName>
</protein>
<dbReference type="Pfam" id="PF12838">
    <property type="entry name" value="Fer4_7"/>
    <property type="match status" value="2"/>
</dbReference>
<dbReference type="AlphaFoldDB" id="A0A1I3CUC4"/>
<dbReference type="STRING" id="442341.SAMN04487959_10998"/>
<dbReference type="Gene3D" id="3.30.70.20">
    <property type="match status" value="2"/>
</dbReference>
<dbReference type="InterPro" id="IPR030948">
    <property type="entry name" value="TAT_var_transloc_signal_dom"/>
</dbReference>
<dbReference type="PANTHER" id="PTHR42783:SF3">
    <property type="entry name" value="GLUTAMATE SYNTHASE [NADPH] SMALL CHAIN-RELATED"/>
    <property type="match status" value="1"/>
</dbReference>